<keyword evidence="2" id="KW-1185">Reference proteome</keyword>
<dbReference type="Proteomes" id="UP000823388">
    <property type="component" value="Chromosome 9K"/>
</dbReference>
<reference evidence="1" key="1">
    <citation type="submission" date="2020-05" db="EMBL/GenBank/DDBJ databases">
        <title>WGS assembly of Panicum virgatum.</title>
        <authorList>
            <person name="Lovell J.T."/>
            <person name="Jenkins J."/>
            <person name="Shu S."/>
            <person name="Juenger T.E."/>
            <person name="Schmutz J."/>
        </authorList>
    </citation>
    <scope>NUCLEOTIDE SEQUENCE</scope>
    <source>
        <strain evidence="1">AP13</strain>
    </source>
</reference>
<dbReference type="AlphaFoldDB" id="A0A8T0NP68"/>
<protein>
    <submittedName>
        <fullName evidence="1">Uncharacterized protein</fullName>
    </submittedName>
</protein>
<comment type="caution">
    <text evidence="1">The sequence shown here is derived from an EMBL/GenBank/DDBJ whole genome shotgun (WGS) entry which is preliminary data.</text>
</comment>
<organism evidence="1 2">
    <name type="scientific">Panicum virgatum</name>
    <name type="common">Blackwell switchgrass</name>
    <dbReference type="NCBI Taxonomy" id="38727"/>
    <lineage>
        <taxon>Eukaryota</taxon>
        <taxon>Viridiplantae</taxon>
        <taxon>Streptophyta</taxon>
        <taxon>Embryophyta</taxon>
        <taxon>Tracheophyta</taxon>
        <taxon>Spermatophyta</taxon>
        <taxon>Magnoliopsida</taxon>
        <taxon>Liliopsida</taxon>
        <taxon>Poales</taxon>
        <taxon>Poaceae</taxon>
        <taxon>PACMAD clade</taxon>
        <taxon>Panicoideae</taxon>
        <taxon>Panicodae</taxon>
        <taxon>Paniceae</taxon>
        <taxon>Panicinae</taxon>
        <taxon>Panicum</taxon>
        <taxon>Panicum sect. Hiantes</taxon>
    </lineage>
</organism>
<dbReference type="EMBL" id="CM029053">
    <property type="protein sequence ID" value="KAG2550638.1"/>
    <property type="molecule type" value="Genomic_DNA"/>
</dbReference>
<gene>
    <name evidence="1" type="ORF">PVAP13_9KG298100</name>
</gene>
<evidence type="ECO:0000313" key="2">
    <source>
        <dbReference type="Proteomes" id="UP000823388"/>
    </source>
</evidence>
<proteinExistence type="predicted"/>
<sequence length="237" mass="26644">MMMKAYQDQTTEKVQKTAFHQMEDADFLSDVGNGHDNTEQTELTEITMHMDSEQAALIRDIQDSILSYYHFESNIVNPNYSHEDNSSALVDINCDEQDQPGKGPIQNEHSLIRDFEINPDSYYRFNTSTQNGLLQQHAIANSNCTLQDSSSTVNYNSNGQDQEMQVVMSQGGTSYVLSQGGTSYTSLTKQFMTGSLVGNYAQQNYEDFLSTDTTCSFMDLLNQPLQTEVLTCPLNID</sequence>
<name>A0A8T0NP68_PANVG</name>
<evidence type="ECO:0000313" key="1">
    <source>
        <dbReference type="EMBL" id="KAG2550638.1"/>
    </source>
</evidence>
<accession>A0A8T0NP68</accession>